<dbReference type="Proteomes" id="UP000618931">
    <property type="component" value="Unassembled WGS sequence"/>
</dbReference>
<dbReference type="RefSeq" id="WP_196295110.1">
    <property type="nucleotide sequence ID" value="NZ_JADQDM010000017.1"/>
</dbReference>
<dbReference type="EMBL" id="JADQDM010000017">
    <property type="protein sequence ID" value="MBF9223684.1"/>
    <property type="molecule type" value="Genomic_DNA"/>
</dbReference>
<evidence type="ECO:0000313" key="2">
    <source>
        <dbReference type="Proteomes" id="UP000618931"/>
    </source>
</evidence>
<organism evidence="1 2">
    <name type="scientific">Hymenobacter ruricola</name>
    <dbReference type="NCBI Taxonomy" id="2791023"/>
    <lineage>
        <taxon>Bacteria</taxon>
        <taxon>Pseudomonadati</taxon>
        <taxon>Bacteroidota</taxon>
        <taxon>Cytophagia</taxon>
        <taxon>Cytophagales</taxon>
        <taxon>Hymenobacteraceae</taxon>
        <taxon>Hymenobacter</taxon>
    </lineage>
</organism>
<gene>
    <name evidence="1" type="ORF">I2H31_21450</name>
</gene>
<proteinExistence type="predicted"/>
<keyword evidence="2" id="KW-1185">Reference proteome</keyword>
<comment type="caution">
    <text evidence="1">The sequence shown here is derived from an EMBL/GenBank/DDBJ whole genome shotgun (WGS) entry which is preliminary data.</text>
</comment>
<protein>
    <submittedName>
        <fullName evidence="1">Uncharacterized protein</fullName>
    </submittedName>
</protein>
<sequence>MEPQALPKPRKTPLLATNDQQLAAQAVAAAKYWGVNPWLTLRYLTAAFADLSTAYDAAVGSRQQTGSARPIDADELLDLDARIEANLYRIKARLVDKYDKKKALAYYPTLGISKSGAAYVVVKDRTKRAAALNTLVAGLKTEKIDDGDYGVAFWKPIATRYNELVNHLADANGAVSKAVAAKDALRAQIEQALSSLAKVLDANYPDDAEYKAELRAAGFQREKYR</sequence>
<evidence type="ECO:0000313" key="1">
    <source>
        <dbReference type="EMBL" id="MBF9223684.1"/>
    </source>
</evidence>
<name>A0ABS0I9U6_9BACT</name>
<accession>A0ABS0I9U6</accession>
<reference evidence="1 2" key="1">
    <citation type="submission" date="2020-11" db="EMBL/GenBank/DDBJ databases">
        <authorList>
            <person name="Kim M.K."/>
        </authorList>
    </citation>
    <scope>NUCLEOTIDE SEQUENCE [LARGE SCALE GENOMIC DNA]</scope>
    <source>
        <strain evidence="1 2">BT662</strain>
    </source>
</reference>